<name>A0A177FNP8_9EURO</name>
<protein>
    <recommendedName>
        <fullName evidence="1">Beta-lactamase-related domain-containing protein</fullName>
    </recommendedName>
</protein>
<comment type="caution">
    <text evidence="2">The sequence shown here is derived from an EMBL/GenBank/DDBJ whole genome shotgun (WGS) entry which is preliminary data.</text>
</comment>
<feature type="domain" description="Beta-lactamase-related" evidence="1">
    <location>
        <begin position="15"/>
        <end position="366"/>
    </location>
</feature>
<dbReference type="SUPFAM" id="SSF56601">
    <property type="entry name" value="beta-lactamase/transpeptidase-like"/>
    <property type="match status" value="1"/>
</dbReference>
<reference evidence="2 3" key="1">
    <citation type="submission" date="2016-03" db="EMBL/GenBank/DDBJ databases">
        <title>Draft genome sequence of the Fonsecaea monophora CBS 269.37.</title>
        <authorList>
            <person name="Bombassaro A."/>
            <person name="Vinicius W.A."/>
            <person name="De Hoog S."/>
            <person name="Sun J."/>
            <person name="Souza E.M."/>
            <person name="Raittz R.T."/>
            <person name="Costa F."/>
            <person name="Leao A.C."/>
            <person name="Tadra-Sfeir M.Z."/>
            <person name="Baura V."/>
            <person name="Balsanelli E."/>
            <person name="Pedrosa F.O."/>
            <person name="Moreno L.F."/>
            <person name="Steffens M.B."/>
            <person name="Xi L."/>
            <person name="Bocca A.L."/>
            <person name="Felipe M.S."/>
            <person name="Teixeira M."/>
            <person name="Telles Filho F.Q."/>
            <person name="Azevedo C.M."/>
            <person name="Gomes R."/>
            <person name="Vicente V.A."/>
        </authorList>
    </citation>
    <scope>NUCLEOTIDE SEQUENCE [LARGE SCALE GENOMIC DNA]</scope>
    <source>
        <strain evidence="2 3">CBS 269.37</strain>
    </source>
</reference>
<dbReference type="PANTHER" id="PTHR43319:SF3">
    <property type="entry name" value="BETA-LACTAMASE-RELATED DOMAIN-CONTAINING PROTEIN"/>
    <property type="match status" value="1"/>
</dbReference>
<dbReference type="InterPro" id="IPR012338">
    <property type="entry name" value="Beta-lactam/transpept-like"/>
</dbReference>
<evidence type="ECO:0000313" key="3">
    <source>
        <dbReference type="Proteomes" id="UP000077002"/>
    </source>
</evidence>
<dbReference type="PANTHER" id="PTHR43319">
    <property type="entry name" value="BETA-LACTAMASE-RELATED"/>
    <property type="match status" value="1"/>
</dbReference>
<dbReference type="EMBL" id="LVKK01000002">
    <property type="protein sequence ID" value="OAG45210.1"/>
    <property type="molecule type" value="Genomic_DNA"/>
</dbReference>
<dbReference type="GeneID" id="34595740"/>
<keyword evidence="3" id="KW-1185">Reference proteome</keyword>
<dbReference type="Proteomes" id="UP000077002">
    <property type="component" value="Unassembled WGS sequence"/>
</dbReference>
<dbReference type="InterPro" id="IPR001466">
    <property type="entry name" value="Beta-lactam-related"/>
</dbReference>
<proteinExistence type="predicted"/>
<dbReference type="RefSeq" id="XP_022517162.1">
    <property type="nucleotide sequence ID" value="XM_022650548.1"/>
</dbReference>
<evidence type="ECO:0000313" key="2">
    <source>
        <dbReference type="EMBL" id="OAG45210.1"/>
    </source>
</evidence>
<dbReference type="AlphaFoldDB" id="A0A177FNP8"/>
<evidence type="ECO:0000259" key="1">
    <source>
        <dbReference type="Pfam" id="PF00144"/>
    </source>
</evidence>
<dbReference type="OrthoDB" id="5946976at2759"/>
<organism evidence="2 3">
    <name type="scientific">Fonsecaea monophora</name>
    <dbReference type="NCBI Taxonomy" id="254056"/>
    <lineage>
        <taxon>Eukaryota</taxon>
        <taxon>Fungi</taxon>
        <taxon>Dikarya</taxon>
        <taxon>Ascomycota</taxon>
        <taxon>Pezizomycotina</taxon>
        <taxon>Eurotiomycetes</taxon>
        <taxon>Chaetothyriomycetidae</taxon>
        <taxon>Chaetothyriales</taxon>
        <taxon>Herpotrichiellaceae</taxon>
        <taxon>Fonsecaea</taxon>
    </lineage>
</organism>
<dbReference type="Gene3D" id="3.40.710.10">
    <property type="entry name" value="DD-peptidase/beta-lactamase superfamily"/>
    <property type="match status" value="1"/>
</dbReference>
<sequence length="386" mass="42326">MAQVDGFCDPRFEKVRKAFQEELDTGNELGASIAVNLKGENVVDIWGGHLDQTRTQPWNRDTIVNIWSSGKTIASLAGLVQVDRGQLDVDEKVSKYWPEFAANGKENVLVRHFLSHTSGVSGFESPITWDEIYDFPKSTAHLARQSPWWEPGTASGYHGINMGHLIGELVRRTSGKSMKDFVAEEIAGPLGADFQIGALEQDWPRISPLVPPPPLDLDFSAMDQNSVAVKTFTAPPFDALNAHKPEWRKADIAAVNGHGNARSVARILSVITLGGTVDGVKLLSPQTIDLIFRQQADGEDLVLLIPLRWGIGYCLTGGGTAKTLPHCPQGKICFWGGWGGSLGYMDLDRGLTFSYVMNRMAEGTMQSARTEKYFRAVYEALGVILP</sequence>
<dbReference type="InterPro" id="IPR052907">
    <property type="entry name" value="Beta-lactamase/esterase"/>
</dbReference>
<accession>A0A177FNP8</accession>
<dbReference type="Pfam" id="PF00144">
    <property type="entry name" value="Beta-lactamase"/>
    <property type="match status" value="1"/>
</dbReference>
<gene>
    <name evidence="2" type="ORF">AYO21_00558</name>
</gene>